<dbReference type="GeneID" id="109540956"/>
<feature type="chain" id="PRO_5043647371" description="SUEL-type lectin domain-containing protein" evidence="5">
    <location>
        <begin position="24"/>
        <end position="473"/>
    </location>
</feature>
<evidence type="ECO:0000259" key="6">
    <source>
        <dbReference type="PROSITE" id="PS50228"/>
    </source>
</evidence>
<dbReference type="InterPro" id="IPR000922">
    <property type="entry name" value="Lectin_gal-bd_dom"/>
</dbReference>
<reference evidence="8" key="1">
    <citation type="journal article" date="2013" name="Genome Biol.">
        <title>Draft genome of the mountain pine beetle, Dendroctonus ponderosae Hopkins, a major forest pest.</title>
        <authorList>
            <person name="Keeling C.I."/>
            <person name="Yuen M.M."/>
            <person name="Liao N.Y."/>
            <person name="Docking T.R."/>
            <person name="Chan S.K."/>
            <person name="Taylor G.A."/>
            <person name="Palmquist D.L."/>
            <person name="Jackman S.D."/>
            <person name="Nguyen A."/>
            <person name="Li M."/>
            <person name="Henderson H."/>
            <person name="Janes J.K."/>
            <person name="Zhao Y."/>
            <person name="Pandoh P."/>
            <person name="Moore R."/>
            <person name="Sperling F.A."/>
            <person name="Huber D.P."/>
            <person name="Birol I."/>
            <person name="Jones S.J."/>
            <person name="Bohlmann J."/>
        </authorList>
    </citation>
    <scope>NUCLEOTIDE SEQUENCE</scope>
</reference>
<keyword evidence="8" id="KW-1185">Reference proteome</keyword>
<dbReference type="Pfam" id="PF02140">
    <property type="entry name" value="SUEL_Lectin"/>
    <property type="match status" value="2"/>
</dbReference>
<dbReference type="Gene3D" id="2.60.120.740">
    <property type="match status" value="2"/>
</dbReference>
<organism evidence="7 8">
    <name type="scientific">Dendroctonus ponderosae</name>
    <name type="common">Mountain pine beetle</name>
    <dbReference type="NCBI Taxonomy" id="77166"/>
    <lineage>
        <taxon>Eukaryota</taxon>
        <taxon>Metazoa</taxon>
        <taxon>Ecdysozoa</taxon>
        <taxon>Arthropoda</taxon>
        <taxon>Hexapoda</taxon>
        <taxon>Insecta</taxon>
        <taxon>Pterygota</taxon>
        <taxon>Neoptera</taxon>
        <taxon>Endopterygota</taxon>
        <taxon>Coleoptera</taxon>
        <taxon>Polyphaga</taxon>
        <taxon>Cucujiformia</taxon>
        <taxon>Curculionidae</taxon>
        <taxon>Scolytinae</taxon>
        <taxon>Dendroctonus</taxon>
    </lineage>
</organism>
<dbReference type="PROSITE" id="PS50228">
    <property type="entry name" value="SUEL_LECTIN"/>
    <property type="match status" value="2"/>
</dbReference>
<dbReference type="InterPro" id="IPR043159">
    <property type="entry name" value="Lectin_gal-bd_sf"/>
</dbReference>
<protein>
    <recommendedName>
        <fullName evidence="6">SUEL-type lectin domain-containing protein</fullName>
    </recommendedName>
</protein>
<keyword evidence="4" id="KW-0472">Membrane</keyword>
<sequence>MPLSVFSVIFIYIFLGFGTDAEAQDYQRPDIFALLTGTLRTFQRAGCDNDIVTLKCPAGTSISVQIAQYGKSASSKGLCPKSTATSISTTTNDDPDISEPTDCLLPDSIQYSLLQTVIEACQKKRQCKFQTSPTTFGGDPCPRVPKYVEVAYKCRPYEFRSKVACENERIQLKCNPHSRVAVYSASYGRTQYESIQCPQAQGVPEETCLASYATETVMQLCHGKRSCDLAADVGSFGSPCKPQSRTYLKVVYTCVPRRVLKDQYEGVLEPDEKNYNPNEGFDEFDNYDTENEHIRESAASPPISQLDNASKDNLTKNAEDTASQDKSHALGFEINQRYLIYIGIGVTAAVLLLISSLISRVLIKKHRTEKETTFYATSISDHTLANGFTDDISEVDADIDLQTTLPMSIPSVTVHPVPMGTIAEVVRYPEYPEYPHMHSHSHTFRGSPRGILETEIMPTRPMRDASTSQYYYG</sequence>
<feature type="domain" description="SUEL-type lectin" evidence="6">
    <location>
        <begin position="46"/>
        <end position="155"/>
    </location>
</feature>
<feature type="transmembrane region" description="Helical" evidence="4">
    <location>
        <begin position="338"/>
        <end position="363"/>
    </location>
</feature>
<dbReference type="RefSeq" id="XP_019765092.1">
    <property type="nucleotide sequence ID" value="XM_019909533.2"/>
</dbReference>
<dbReference type="KEGG" id="dpa:109540956"/>
<evidence type="ECO:0000313" key="8">
    <source>
        <dbReference type="Proteomes" id="UP000019118"/>
    </source>
</evidence>
<dbReference type="Proteomes" id="UP000019118">
    <property type="component" value="Unassembled WGS sequence"/>
</dbReference>
<dbReference type="AlphaFoldDB" id="A0AAR5PVX8"/>
<evidence type="ECO:0000256" key="2">
    <source>
        <dbReference type="ARBA" id="ARBA00022737"/>
    </source>
</evidence>
<evidence type="ECO:0000256" key="5">
    <source>
        <dbReference type="SAM" id="SignalP"/>
    </source>
</evidence>
<accession>A0AAR5PVX8</accession>
<dbReference type="GO" id="GO:0030246">
    <property type="term" value="F:carbohydrate binding"/>
    <property type="evidence" value="ECO:0007669"/>
    <property type="project" value="UniProtKB-KW"/>
</dbReference>
<keyword evidence="4" id="KW-1133">Transmembrane helix</keyword>
<evidence type="ECO:0000256" key="1">
    <source>
        <dbReference type="ARBA" id="ARBA00022734"/>
    </source>
</evidence>
<keyword evidence="5" id="KW-0732">Signal</keyword>
<dbReference type="CDD" id="cd22828">
    <property type="entry name" value="Gal_Rha_Lectin_EVA1_EVA1C_rpt1"/>
    <property type="match status" value="1"/>
</dbReference>
<proteinExistence type="predicted"/>
<keyword evidence="1" id="KW-0430">Lectin</keyword>
<evidence type="ECO:0000256" key="3">
    <source>
        <dbReference type="SAM" id="MobiDB-lite"/>
    </source>
</evidence>
<dbReference type="EnsemblMetazoa" id="XM_019909533.1">
    <property type="protein sequence ID" value="XP_019765092.1"/>
    <property type="gene ID" value="LOC109540956"/>
</dbReference>
<feature type="signal peptide" evidence="5">
    <location>
        <begin position="1"/>
        <end position="23"/>
    </location>
</feature>
<keyword evidence="2" id="KW-0677">Repeat</keyword>
<dbReference type="PANTHER" id="PTHR46780">
    <property type="entry name" value="PROTEIN EVA-1"/>
    <property type="match status" value="1"/>
</dbReference>
<dbReference type="FunFam" id="2.60.120.740:FF:000003">
    <property type="entry name" value="Protein eva-1 homolog C"/>
    <property type="match status" value="1"/>
</dbReference>
<evidence type="ECO:0000256" key="4">
    <source>
        <dbReference type="SAM" id="Phobius"/>
    </source>
</evidence>
<dbReference type="CDD" id="cd22829">
    <property type="entry name" value="Gal_Rha_Lectin_EVA1_EVA1C_rpt2"/>
    <property type="match status" value="1"/>
</dbReference>
<feature type="compositionally biased region" description="Basic and acidic residues" evidence="3">
    <location>
        <begin position="309"/>
        <end position="322"/>
    </location>
</feature>
<feature type="region of interest" description="Disordered" evidence="3">
    <location>
        <begin position="292"/>
        <end position="322"/>
    </location>
</feature>
<feature type="domain" description="SUEL-type lectin" evidence="6">
    <location>
        <begin position="164"/>
        <end position="255"/>
    </location>
</feature>
<name>A0AAR5PVX8_DENPD</name>
<reference evidence="7" key="2">
    <citation type="submission" date="2024-08" db="UniProtKB">
        <authorList>
            <consortium name="EnsemblMetazoa"/>
        </authorList>
    </citation>
    <scope>IDENTIFICATION</scope>
</reference>
<keyword evidence="4" id="KW-0812">Transmembrane</keyword>
<evidence type="ECO:0000313" key="7">
    <source>
        <dbReference type="EnsemblMetazoa" id="XP_019765092.1"/>
    </source>
</evidence>